<dbReference type="InParanoid" id="A0A165IXN5"/>
<sequence length="230" mass="24531">MQIQNPNIFNNTFRRPGGLTLRRSTIGMVVLSDSAEDEFDAAELGHALCVQRQSFIQALRRRRAGGPASDAACAAHESPRTSTLTASAYGASEVGCCVQVRARQVSRARAFSLRTSGLASDAVCVDGACVARANGTSRLTASAYGANEHGCRVQDVTPPARERSTSTPGGGRRHILCIGRDLRTRSDQFNAAPRHTKYGDALAGDRGRDVGSGRRAPDGWKSIAVHSTHR</sequence>
<evidence type="ECO:0000313" key="3">
    <source>
        <dbReference type="Proteomes" id="UP000077266"/>
    </source>
</evidence>
<dbReference type="AlphaFoldDB" id="A0A165IXN5"/>
<evidence type="ECO:0000313" key="2">
    <source>
        <dbReference type="EMBL" id="KZV94025.1"/>
    </source>
</evidence>
<accession>A0A165IXN5</accession>
<protein>
    <submittedName>
        <fullName evidence="2">Uncharacterized protein</fullName>
    </submittedName>
</protein>
<dbReference type="Proteomes" id="UP000077266">
    <property type="component" value="Unassembled WGS sequence"/>
</dbReference>
<organism evidence="2 3">
    <name type="scientific">Exidia glandulosa HHB12029</name>
    <dbReference type="NCBI Taxonomy" id="1314781"/>
    <lineage>
        <taxon>Eukaryota</taxon>
        <taxon>Fungi</taxon>
        <taxon>Dikarya</taxon>
        <taxon>Basidiomycota</taxon>
        <taxon>Agaricomycotina</taxon>
        <taxon>Agaricomycetes</taxon>
        <taxon>Auriculariales</taxon>
        <taxon>Exidiaceae</taxon>
        <taxon>Exidia</taxon>
    </lineage>
</organism>
<reference evidence="2 3" key="1">
    <citation type="journal article" date="2016" name="Mol. Biol. Evol.">
        <title>Comparative Genomics of Early-Diverging Mushroom-Forming Fungi Provides Insights into the Origins of Lignocellulose Decay Capabilities.</title>
        <authorList>
            <person name="Nagy L.G."/>
            <person name="Riley R."/>
            <person name="Tritt A."/>
            <person name="Adam C."/>
            <person name="Daum C."/>
            <person name="Floudas D."/>
            <person name="Sun H."/>
            <person name="Yadav J.S."/>
            <person name="Pangilinan J."/>
            <person name="Larsson K.H."/>
            <person name="Matsuura K."/>
            <person name="Barry K."/>
            <person name="Labutti K."/>
            <person name="Kuo R."/>
            <person name="Ohm R.A."/>
            <person name="Bhattacharya S.S."/>
            <person name="Shirouzu T."/>
            <person name="Yoshinaga Y."/>
            <person name="Martin F.M."/>
            <person name="Grigoriev I.V."/>
            <person name="Hibbett D.S."/>
        </authorList>
    </citation>
    <scope>NUCLEOTIDE SEQUENCE [LARGE SCALE GENOMIC DNA]</scope>
    <source>
        <strain evidence="2 3">HHB12029</strain>
    </source>
</reference>
<dbReference type="EMBL" id="KV425980">
    <property type="protein sequence ID" value="KZV94025.1"/>
    <property type="molecule type" value="Genomic_DNA"/>
</dbReference>
<evidence type="ECO:0000256" key="1">
    <source>
        <dbReference type="SAM" id="MobiDB-lite"/>
    </source>
</evidence>
<gene>
    <name evidence="2" type="ORF">EXIGLDRAFT_835336</name>
</gene>
<name>A0A165IXN5_EXIGL</name>
<keyword evidence="3" id="KW-1185">Reference proteome</keyword>
<feature type="region of interest" description="Disordered" evidence="1">
    <location>
        <begin position="193"/>
        <end position="230"/>
    </location>
</feature>
<proteinExistence type="predicted"/>
<feature type="compositionally biased region" description="Basic and acidic residues" evidence="1">
    <location>
        <begin position="203"/>
        <end position="218"/>
    </location>
</feature>